<dbReference type="SMART" id="SM00385">
    <property type="entry name" value="CYCLIN"/>
    <property type="match status" value="1"/>
</dbReference>
<dbReference type="Gene3D" id="1.10.472.10">
    <property type="entry name" value="Cyclin-like"/>
    <property type="match status" value="2"/>
</dbReference>
<protein>
    <recommendedName>
        <fullName evidence="2">Cyclin-Q</fullName>
    </recommendedName>
    <alternativeName>
        <fullName evidence="4">Cyclin-related protein FAM58A</fullName>
    </alternativeName>
</protein>
<dbReference type="Pfam" id="PF00134">
    <property type="entry name" value="Cyclin_N"/>
    <property type="match status" value="1"/>
</dbReference>
<evidence type="ECO:0000256" key="3">
    <source>
        <dbReference type="ARBA" id="ARBA00023127"/>
    </source>
</evidence>
<feature type="domain" description="Cyclin-like" evidence="7">
    <location>
        <begin position="40"/>
        <end position="138"/>
    </location>
</feature>
<dbReference type="SUPFAM" id="SSF47954">
    <property type="entry name" value="Cyclin-like"/>
    <property type="match status" value="2"/>
</dbReference>
<evidence type="ECO:0000256" key="1">
    <source>
        <dbReference type="ARBA" id="ARBA00010390"/>
    </source>
</evidence>
<evidence type="ECO:0000256" key="4">
    <source>
        <dbReference type="ARBA" id="ARBA00032419"/>
    </source>
</evidence>
<sequence length="444" mass="48984">MEGPSTTHAGPLELAGRSDSTGDAESEPSRDMKTHFRVCRFIMETGVKLGMRSVPVASACVLYHRFFEHVSIRAYEPYLVAMSCVYLAGKVEEQHMRTRDIINVSHRYFNSGSAPLECDREFWDLRDSVVQCELLILRQLNFHVSIEHPHKYLLHYLLSVKSLVNRHAWSRTPIAETSWALLRDCYHGAMCIRHKPQHIAIATLYLALNSYGVDLPVGEKEWWQNSANQRQVTARSGIFISTVVVFHPSTPSDSRQPELPPLCPLIRSGLFSASRSRRLPGILPPHPRADADVLELGLHGESHVGMFGPDVQTEEHGLLCRVSCQALPSCDNSLYSSAYHNTLANSVMTLGGSPGGAAVATSELDPLPVSDLSAASVLLAPLTVRTSSLHPRPHVCQPVRPSVHGLAVTLERGGQKRGKSRVSEEMTAKKAGFVHPPPPPVMKN</sequence>
<feature type="region of interest" description="Disordered" evidence="6">
    <location>
        <begin position="1"/>
        <end position="31"/>
    </location>
</feature>
<dbReference type="InterPro" id="IPR048053">
    <property type="entry name" value="Cyclin-Q_second_cyclin_box"/>
</dbReference>
<dbReference type="PANTHER" id="PTHR10026">
    <property type="entry name" value="CYCLIN"/>
    <property type="match status" value="1"/>
</dbReference>
<dbReference type="InterPro" id="IPR013763">
    <property type="entry name" value="Cyclin-like_dom"/>
</dbReference>
<evidence type="ECO:0000259" key="7">
    <source>
        <dbReference type="SMART" id="SM00385"/>
    </source>
</evidence>
<evidence type="ECO:0000256" key="5">
    <source>
        <dbReference type="RuleBase" id="RU000383"/>
    </source>
</evidence>
<feature type="compositionally biased region" description="Pro residues" evidence="6">
    <location>
        <begin position="435"/>
        <end position="444"/>
    </location>
</feature>
<proteinExistence type="inferred from homology"/>
<dbReference type="InterPro" id="IPR036915">
    <property type="entry name" value="Cyclin-like_sf"/>
</dbReference>
<dbReference type="InterPro" id="IPR048055">
    <property type="entry name" value="Cyclin-Q_first_cyclin_box"/>
</dbReference>
<dbReference type="Proteomes" id="UP000503349">
    <property type="component" value="Chromosome 12"/>
</dbReference>
<dbReference type="FunFam" id="1.10.472.10:FF:000179">
    <property type="entry name" value="Cyclin Q"/>
    <property type="match status" value="1"/>
</dbReference>
<dbReference type="CDD" id="cd20534">
    <property type="entry name" value="CYCLIN_CCNM_CCNQ_rpt1"/>
    <property type="match status" value="1"/>
</dbReference>
<evidence type="ECO:0000313" key="9">
    <source>
        <dbReference type="Proteomes" id="UP000503349"/>
    </source>
</evidence>
<dbReference type="InterPro" id="IPR006671">
    <property type="entry name" value="Cyclin_N"/>
</dbReference>
<name>A0A6G1Q2I7_CHAAH</name>
<accession>A0A6G1Q2I7</accession>
<dbReference type="CDD" id="cd20535">
    <property type="entry name" value="CYCLIN_CCNM_CCNQ_rpt2"/>
    <property type="match status" value="1"/>
</dbReference>
<gene>
    <name evidence="8" type="ORF">EXN66_Car012156</name>
</gene>
<reference evidence="9" key="2">
    <citation type="submission" date="2019-02" db="EMBL/GenBank/DDBJ databases">
        <title>Opniocepnalus argus Var Kimnra genome.</title>
        <authorList>
            <person name="Zhou C."/>
            <person name="Xiao S."/>
        </authorList>
    </citation>
    <scope>NUCLEOTIDE SEQUENCE [LARGE SCALE GENOMIC DNA]</scope>
</reference>
<dbReference type="GO" id="GO:0016538">
    <property type="term" value="F:cyclin-dependent protein serine/threonine kinase regulator activity"/>
    <property type="evidence" value="ECO:0007669"/>
    <property type="project" value="InterPro"/>
</dbReference>
<keyword evidence="3 5" id="KW-0195">Cyclin</keyword>
<reference evidence="8 9" key="1">
    <citation type="submission" date="2019-02" db="EMBL/GenBank/DDBJ databases">
        <title>Opniocepnalus argus genome.</title>
        <authorList>
            <person name="Zhou C."/>
            <person name="Xiao S."/>
        </authorList>
    </citation>
    <scope>NUCLEOTIDE SEQUENCE [LARGE SCALE GENOMIC DNA]</scope>
    <source>
        <strain evidence="8">OARG1902GOOAL</strain>
        <tissue evidence="8">Muscle</tissue>
    </source>
</reference>
<keyword evidence="9" id="KW-1185">Reference proteome</keyword>
<dbReference type="AlphaFoldDB" id="A0A6G1Q2I7"/>
<evidence type="ECO:0000313" key="8">
    <source>
        <dbReference type="EMBL" id="KAF3696478.1"/>
    </source>
</evidence>
<comment type="similarity">
    <text evidence="1">Belongs to the cyclin family. Cyclin-like FAM58 subfamily.</text>
</comment>
<feature type="region of interest" description="Disordered" evidence="6">
    <location>
        <begin position="411"/>
        <end position="444"/>
    </location>
</feature>
<evidence type="ECO:0000256" key="2">
    <source>
        <dbReference type="ARBA" id="ARBA00019501"/>
    </source>
</evidence>
<evidence type="ECO:0000256" key="6">
    <source>
        <dbReference type="SAM" id="MobiDB-lite"/>
    </source>
</evidence>
<organism evidence="8 9">
    <name type="scientific">Channa argus</name>
    <name type="common">Northern snakehead</name>
    <name type="synonym">Ophicephalus argus</name>
    <dbReference type="NCBI Taxonomy" id="215402"/>
    <lineage>
        <taxon>Eukaryota</taxon>
        <taxon>Metazoa</taxon>
        <taxon>Chordata</taxon>
        <taxon>Craniata</taxon>
        <taxon>Vertebrata</taxon>
        <taxon>Euteleostomi</taxon>
        <taxon>Actinopterygii</taxon>
        <taxon>Neopterygii</taxon>
        <taxon>Teleostei</taxon>
        <taxon>Neoteleostei</taxon>
        <taxon>Acanthomorphata</taxon>
        <taxon>Anabantaria</taxon>
        <taxon>Anabantiformes</taxon>
        <taxon>Channoidei</taxon>
        <taxon>Channidae</taxon>
        <taxon>Channa</taxon>
    </lineage>
</organism>
<dbReference type="EMBL" id="CM015723">
    <property type="protein sequence ID" value="KAF3696478.1"/>
    <property type="molecule type" value="Genomic_DNA"/>
</dbReference>
<dbReference type="GO" id="GO:0006357">
    <property type="term" value="P:regulation of transcription by RNA polymerase II"/>
    <property type="evidence" value="ECO:0007669"/>
    <property type="project" value="InterPro"/>
</dbReference>
<dbReference type="InterPro" id="IPR043198">
    <property type="entry name" value="Cyclin/Ssn8"/>
</dbReference>